<dbReference type="PROSITE" id="PS01124">
    <property type="entry name" value="HTH_ARAC_FAMILY_2"/>
    <property type="match status" value="1"/>
</dbReference>
<dbReference type="SUPFAM" id="SSF52172">
    <property type="entry name" value="CheY-like"/>
    <property type="match status" value="1"/>
</dbReference>
<feature type="domain" description="HTH araC/xylS-type" evidence="7">
    <location>
        <begin position="159"/>
        <end position="258"/>
    </location>
</feature>
<dbReference type="CDD" id="cd17574">
    <property type="entry name" value="REC_OmpR"/>
    <property type="match status" value="1"/>
</dbReference>
<evidence type="ECO:0000256" key="1">
    <source>
        <dbReference type="ARBA" id="ARBA00022553"/>
    </source>
</evidence>
<protein>
    <recommendedName>
        <fullName evidence="10">Response regulator receiver domain protein</fullName>
    </recommendedName>
</protein>
<dbReference type="EMBL" id="AP029612">
    <property type="protein sequence ID" value="BFG71028.1"/>
    <property type="molecule type" value="Genomic_DNA"/>
</dbReference>
<dbReference type="GO" id="GO:0000976">
    <property type="term" value="F:transcription cis-regulatory region binding"/>
    <property type="evidence" value="ECO:0007669"/>
    <property type="project" value="TreeGrafter"/>
</dbReference>
<keyword evidence="4" id="KW-0238">DNA-binding</keyword>
<evidence type="ECO:0000259" key="8">
    <source>
        <dbReference type="PROSITE" id="PS50110"/>
    </source>
</evidence>
<dbReference type="Pfam" id="PF00072">
    <property type="entry name" value="Response_reg"/>
    <property type="match status" value="1"/>
</dbReference>
<dbReference type="RefSeq" id="WP_353548665.1">
    <property type="nucleotide sequence ID" value="NZ_AP029612.1"/>
</dbReference>
<evidence type="ECO:0000256" key="4">
    <source>
        <dbReference type="ARBA" id="ARBA00023125"/>
    </source>
</evidence>
<dbReference type="PROSITE" id="PS00041">
    <property type="entry name" value="HTH_ARAC_FAMILY_1"/>
    <property type="match status" value="1"/>
</dbReference>
<dbReference type="AlphaFoldDB" id="A0AAT9GKC8"/>
<dbReference type="InterPro" id="IPR018062">
    <property type="entry name" value="HTH_AraC-typ_CS"/>
</dbReference>
<dbReference type="Pfam" id="PF12833">
    <property type="entry name" value="HTH_18"/>
    <property type="match status" value="1"/>
</dbReference>
<keyword evidence="1 6" id="KW-0597">Phosphoprotein</keyword>
<dbReference type="InterPro" id="IPR011006">
    <property type="entry name" value="CheY-like_superfamily"/>
</dbReference>
<keyword evidence="3" id="KW-0805">Transcription regulation</keyword>
<dbReference type="PANTHER" id="PTHR48111">
    <property type="entry name" value="REGULATOR OF RPOS"/>
    <property type="match status" value="1"/>
</dbReference>
<accession>A0AAT9GKC8</accession>
<evidence type="ECO:0000256" key="2">
    <source>
        <dbReference type="ARBA" id="ARBA00023012"/>
    </source>
</evidence>
<dbReference type="Gene3D" id="3.40.50.2300">
    <property type="match status" value="1"/>
</dbReference>
<dbReference type="SMART" id="SM00342">
    <property type="entry name" value="HTH_ARAC"/>
    <property type="match status" value="1"/>
</dbReference>
<dbReference type="InterPro" id="IPR001789">
    <property type="entry name" value="Sig_transdc_resp-reg_receiver"/>
</dbReference>
<evidence type="ECO:0008006" key="10">
    <source>
        <dbReference type="Google" id="ProtNLM"/>
    </source>
</evidence>
<dbReference type="SMART" id="SM00448">
    <property type="entry name" value="REC"/>
    <property type="match status" value="1"/>
</dbReference>
<dbReference type="GO" id="GO:0005829">
    <property type="term" value="C:cytosol"/>
    <property type="evidence" value="ECO:0007669"/>
    <property type="project" value="TreeGrafter"/>
</dbReference>
<feature type="domain" description="Response regulatory" evidence="8">
    <location>
        <begin position="11"/>
        <end position="127"/>
    </location>
</feature>
<reference evidence="9" key="1">
    <citation type="submission" date="2024-02" db="EMBL/GenBank/DDBJ databases">
        <title>Sediminibacterium planktonica sp. nov. and Sediminibacterium longus sp. nov., isolated from surface lake and river water.</title>
        <authorList>
            <person name="Watanabe K."/>
            <person name="Takemine S."/>
            <person name="Ishii Y."/>
            <person name="Ogata Y."/>
            <person name="Shindo C."/>
            <person name="Suda W."/>
        </authorList>
    </citation>
    <scope>NUCLEOTIDE SEQUENCE</scope>
    <source>
        <strain evidence="9">KACHI17</strain>
    </source>
</reference>
<dbReference type="InterPro" id="IPR039420">
    <property type="entry name" value="WalR-like"/>
</dbReference>
<dbReference type="GO" id="GO:0003700">
    <property type="term" value="F:DNA-binding transcription factor activity"/>
    <property type="evidence" value="ECO:0007669"/>
    <property type="project" value="InterPro"/>
</dbReference>
<keyword evidence="5" id="KW-0804">Transcription</keyword>
<organism evidence="9">
    <name type="scientific">Sediminibacterium sp. KACHI17</name>
    <dbReference type="NCBI Taxonomy" id="1751071"/>
    <lineage>
        <taxon>Bacteria</taxon>
        <taxon>Pseudomonadati</taxon>
        <taxon>Bacteroidota</taxon>
        <taxon>Chitinophagia</taxon>
        <taxon>Chitinophagales</taxon>
        <taxon>Chitinophagaceae</taxon>
        <taxon>Sediminibacterium</taxon>
    </lineage>
</organism>
<dbReference type="Gene3D" id="1.10.10.60">
    <property type="entry name" value="Homeodomain-like"/>
    <property type="match status" value="1"/>
</dbReference>
<evidence type="ECO:0000256" key="6">
    <source>
        <dbReference type="PROSITE-ProRule" id="PRU00169"/>
    </source>
</evidence>
<dbReference type="PROSITE" id="PS50110">
    <property type="entry name" value="RESPONSE_REGULATORY"/>
    <property type="match status" value="1"/>
</dbReference>
<dbReference type="InterPro" id="IPR009057">
    <property type="entry name" value="Homeodomain-like_sf"/>
</dbReference>
<dbReference type="PANTHER" id="PTHR48111:SF1">
    <property type="entry name" value="TWO-COMPONENT RESPONSE REGULATOR ORR33"/>
    <property type="match status" value="1"/>
</dbReference>
<evidence type="ECO:0000256" key="5">
    <source>
        <dbReference type="ARBA" id="ARBA00023163"/>
    </source>
</evidence>
<dbReference type="InterPro" id="IPR018060">
    <property type="entry name" value="HTH_AraC"/>
</dbReference>
<gene>
    <name evidence="9" type="ORF">KACHI17_19090</name>
</gene>
<dbReference type="SUPFAM" id="SSF46689">
    <property type="entry name" value="Homeodomain-like"/>
    <property type="match status" value="1"/>
</dbReference>
<feature type="modified residue" description="4-aspartylphosphate" evidence="6">
    <location>
        <position position="59"/>
    </location>
</feature>
<dbReference type="GO" id="GO:0032993">
    <property type="term" value="C:protein-DNA complex"/>
    <property type="evidence" value="ECO:0007669"/>
    <property type="project" value="TreeGrafter"/>
</dbReference>
<name>A0AAT9GKC8_9BACT</name>
<evidence type="ECO:0000259" key="7">
    <source>
        <dbReference type="PROSITE" id="PS01124"/>
    </source>
</evidence>
<keyword evidence="2" id="KW-0902">Two-component regulatory system</keyword>
<proteinExistence type="predicted"/>
<dbReference type="GO" id="GO:0000156">
    <property type="term" value="F:phosphorelay response regulator activity"/>
    <property type="evidence" value="ECO:0007669"/>
    <property type="project" value="TreeGrafter"/>
</dbReference>
<sequence length="266" mass="30724">MMRPIQESRSQILVVEDNKSLRESVSEALSITHNVNAVENGILALDYLKTTIPDLILLDVMLPFPIDGFSILRILKNDTRLSSIPVILMSALNSDEKITTGLEMGANDYIVKPFRMQEMSLKIRNLITIKNSIVNKMEKEIVLKMPFQHQEGYENVFKQRFESIVEKISDDSVMSIHDIANEMSMSISTLERWVKKMYNVTPKKYILNHKLFKAEIMLRQQMGTVKDIAYLLGFNSVPYFCLCFRNLYGKSPKAYTQEKKRIMEKA</sequence>
<evidence type="ECO:0000256" key="3">
    <source>
        <dbReference type="ARBA" id="ARBA00023015"/>
    </source>
</evidence>
<evidence type="ECO:0000313" key="9">
    <source>
        <dbReference type="EMBL" id="BFG71028.1"/>
    </source>
</evidence>